<evidence type="ECO:0000313" key="2">
    <source>
        <dbReference type="EMBL" id="CAK9071728.1"/>
    </source>
</evidence>
<proteinExistence type="predicted"/>
<dbReference type="EMBL" id="CAXAMN010022651">
    <property type="protein sequence ID" value="CAK9071643.1"/>
    <property type="molecule type" value="Genomic_DNA"/>
</dbReference>
<organism evidence="2 3">
    <name type="scientific">Durusdinium trenchii</name>
    <dbReference type="NCBI Taxonomy" id="1381693"/>
    <lineage>
        <taxon>Eukaryota</taxon>
        <taxon>Sar</taxon>
        <taxon>Alveolata</taxon>
        <taxon>Dinophyceae</taxon>
        <taxon>Suessiales</taxon>
        <taxon>Symbiodiniaceae</taxon>
        <taxon>Durusdinium</taxon>
    </lineage>
</organism>
<protein>
    <submittedName>
        <fullName evidence="2">Uncharacterized protein</fullName>
    </submittedName>
</protein>
<dbReference type="EMBL" id="CAXAMN010022662">
    <property type="protein sequence ID" value="CAK9071728.1"/>
    <property type="molecule type" value="Genomic_DNA"/>
</dbReference>
<accession>A0ABP0P6S8</accession>
<comment type="caution">
    <text evidence="2">The sequence shown here is derived from an EMBL/GenBank/DDBJ whole genome shotgun (WGS) entry which is preliminary data.</text>
</comment>
<evidence type="ECO:0000313" key="1">
    <source>
        <dbReference type="EMBL" id="CAK9071643.1"/>
    </source>
</evidence>
<keyword evidence="3" id="KW-1185">Reference proteome</keyword>
<gene>
    <name evidence="1" type="ORF">CCMP2556_LOCUS35222</name>
    <name evidence="2" type="ORF">CCMP2556_LOCUS35258</name>
</gene>
<name>A0ABP0P6S8_9DINO</name>
<evidence type="ECO:0000313" key="3">
    <source>
        <dbReference type="Proteomes" id="UP001642484"/>
    </source>
</evidence>
<dbReference type="Proteomes" id="UP001642484">
    <property type="component" value="Unassembled WGS sequence"/>
</dbReference>
<sequence>MCTDENSGRVEIQSWPFLLPHDLVAAMVKHGQLKYLTQFEKMHHYWENLLRDYPNHPVHGHEATSVPLTLYGDEGQALGGTWMNYHFRPDLSPCISNSACSRFLICTIPSSMYVFDENGVNLTLQSAAGAIRDSFNKLSRDGVPLVDPETGESVSVLKFWVMHYTGDWKFLYQTFNLVRYATFEEICWICLCTKGSTDVLWSFTNLNDDSPWMNTFFTQDPWSVRPALADVDGFTMRMLSIDLLHAFHLGVGRDLCGSAIRIFASQRWGIWSGSNIEARLEFATSRLKAFASRNRLSLTLKKLSQSNLTWETLKYPELKCKGYDTYIVLKWLVEEVTLQDCGNDLLACALWAADSWLRVLSKSGLFLTPNEELHKLQVGNLFLKSYLNLAVGALENRKMLYRLRPKFHLLFHLVNENRPSRLNCTLNSTWMDEDAMKKWMRIARMVHKRTAAENTLRRFILGFHTKLRLANAPQR</sequence>
<reference evidence="2 3" key="1">
    <citation type="submission" date="2024-02" db="EMBL/GenBank/DDBJ databases">
        <authorList>
            <person name="Chen Y."/>
            <person name="Shah S."/>
            <person name="Dougan E. K."/>
            <person name="Thang M."/>
            <person name="Chan C."/>
        </authorList>
    </citation>
    <scope>NUCLEOTIDE SEQUENCE [LARGE SCALE GENOMIC DNA]</scope>
</reference>